<evidence type="ECO:0000313" key="4">
    <source>
        <dbReference type="Proteomes" id="UP000324285"/>
    </source>
</evidence>
<evidence type="ECO:0000313" key="3">
    <source>
        <dbReference type="EMBL" id="QEM83648.1"/>
    </source>
</evidence>
<dbReference type="SUPFAM" id="SSF46785">
    <property type="entry name" value="Winged helix' DNA-binding domain"/>
    <property type="match status" value="1"/>
</dbReference>
<dbReference type="PANTHER" id="PTHR34580:SF3">
    <property type="entry name" value="PROTEIN PAFB"/>
    <property type="match status" value="1"/>
</dbReference>
<dbReference type="InterPro" id="IPR036388">
    <property type="entry name" value="WH-like_DNA-bd_sf"/>
</dbReference>
<dbReference type="OrthoDB" id="9807255at2"/>
<accession>A0A5C1NMI9</accession>
<dbReference type="Gene3D" id="1.10.10.10">
    <property type="entry name" value="Winged helix-like DNA-binding domain superfamily/Winged helix DNA-binding domain"/>
    <property type="match status" value="1"/>
</dbReference>
<dbReference type="Pfam" id="PF13280">
    <property type="entry name" value="WYL"/>
    <property type="match status" value="1"/>
</dbReference>
<dbReference type="RefSeq" id="WP_149286770.1">
    <property type="nucleotide sequence ID" value="NZ_CP038437.2"/>
</dbReference>
<dbReference type="AlphaFoldDB" id="A0A5C1NMI9"/>
<dbReference type="InterPro" id="IPR013196">
    <property type="entry name" value="HTH_11"/>
</dbReference>
<dbReference type="EMBL" id="CP038437">
    <property type="protein sequence ID" value="QEM83648.1"/>
    <property type="molecule type" value="Genomic_DNA"/>
</dbReference>
<dbReference type="KEGG" id="hbh:E4T21_20335"/>
<feature type="domain" description="WYL" evidence="2">
    <location>
        <begin position="138"/>
        <end position="204"/>
    </location>
</feature>
<dbReference type="PANTHER" id="PTHR34580">
    <property type="match status" value="1"/>
</dbReference>
<evidence type="ECO:0000259" key="1">
    <source>
        <dbReference type="Pfam" id="PF08279"/>
    </source>
</evidence>
<proteinExistence type="predicted"/>
<evidence type="ECO:0000259" key="2">
    <source>
        <dbReference type="Pfam" id="PF13280"/>
    </source>
</evidence>
<organism evidence="3 4">
    <name type="scientific">Halomonas binhaiensis</name>
    <dbReference type="NCBI Taxonomy" id="2562282"/>
    <lineage>
        <taxon>Bacteria</taxon>
        <taxon>Pseudomonadati</taxon>
        <taxon>Pseudomonadota</taxon>
        <taxon>Gammaproteobacteria</taxon>
        <taxon>Oceanospirillales</taxon>
        <taxon>Halomonadaceae</taxon>
        <taxon>Halomonas</taxon>
    </lineage>
</organism>
<sequence length="230" mass="26203">MSRTTRLFVLMQTLRRYRYPVSGQALAEELGVSLRTLYRDIAELKVLGADIEGEPGMGYVLKPGFLLPPLMFSHTEIEALALGLDWVARRSGDDRLAVSANEVLTKVAAVLPGELRHRLEDSAMLVAPAAKPPQAVELSVLHRAIREERKLTIIYSDAEKRATTRTVWPFIIAFFESVCIVAAWCELRQSFRHFRVDRITRATVLEQRYPRRRQALHAAWRKTLHTADKN</sequence>
<protein>
    <submittedName>
        <fullName evidence="3">YafY family transcriptional regulator</fullName>
    </submittedName>
</protein>
<dbReference type="InterPro" id="IPR051534">
    <property type="entry name" value="CBASS_pafABC_assoc_protein"/>
</dbReference>
<reference evidence="3" key="1">
    <citation type="submission" date="2021-02" db="EMBL/GenBank/DDBJ databases">
        <title>Strain Y2R2, a novel species of the genus Halomonas.</title>
        <authorList>
            <person name="Huang H."/>
        </authorList>
    </citation>
    <scope>NUCLEOTIDE SEQUENCE</scope>
    <source>
        <strain evidence="3">Y2R2</strain>
    </source>
</reference>
<dbReference type="Proteomes" id="UP000324285">
    <property type="component" value="Chromosome"/>
</dbReference>
<keyword evidence="4" id="KW-1185">Reference proteome</keyword>
<name>A0A5C1NMI9_9GAMM</name>
<dbReference type="Pfam" id="PF08279">
    <property type="entry name" value="HTH_11"/>
    <property type="match status" value="1"/>
</dbReference>
<dbReference type="PROSITE" id="PS52050">
    <property type="entry name" value="WYL"/>
    <property type="match status" value="1"/>
</dbReference>
<gene>
    <name evidence="3" type="ORF">E4T21_20335</name>
</gene>
<dbReference type="InterPro" id="IPR026881">
    <property type="entry name" value="WYL_dom"/>
</dbReference>
<dbReference type="InterPro" id="IPR036390">
    <property type="entry name" value="WH_DNA-bd_sf"/>
</dbReference>
<feature type="domain" description="Helix-turn-helix type 11" evidence="1">
    <location>
        <begin position="6"/>
        <end position="59"/>
    </location>
</feature>